<name>A0ABS1Y8L0_9CORY</name>
<feature type="region of interest" description="Disordered" evidence="1">
    <location>
        <begin position="46"/>
        <end position="72"/>
    </location>
</feature>
<evidence type="ECO:0000313" key="3">
    <source>
        <dbReference type="Proteomes" id="UP001518680"/>
    </source>
</evidence>
<evidence type="ECO:0008006" key="4">
    <source>
        <dbReference type="Google" id="ProtNLM"/>
    </source>
</evidence>
<accession>A0ABS1Y8L0</accession>
<sequence length="288" mass="31023">MAKNRSVGLDLRVLEDREVLVNFSDTPIIDKKTGAFVGEWESLGLEPTDSQHSHTREVSSNTTNLTGGQSSTSYTSGAITAAVDGIAGSPVMRYIENPGAVVQDGTTYGKHSDQVAKAYVAFVHKFTSGLVRIWVSREKADLVVNERATAKDPQARPVQITFNNGDDERYYEERFYIVGEDGSVVRVEEKVFKDVADVKEQIEKGTAFHPQASSSGLTAMVVAEDKSDHVNLYEYKNPETGEVAEGSSEGVRPSDEPRGPGAGSEEEEAGGLPGSEEESGDSAGSEQL</sequence>
<evidence type="ECO:0000256" key="1">
    <source>
        <dbReference type="SAM" id="MobiDB-lite"/>
    </source>
</evidence>
<evidence type="ECO:0000313" key="2">
    <source>
        <dbReference type="EMBL" id="MBM0244606.1"/>
    </source>
</evidence>
<feature type="region of interest" description="Disordered" evidence="1">
    <location>
        <begin position="233"/>
        <end position="288"/>
    </location>
</feature>
<reference evidence="2 3" key="1">
    <citation type="submission" date="2021-01" db="EMBL/GenBank/DDBJ databases">
        <title>Complete genome sequences of Corynebacterium macginleyi strains isolated from infectious keratitis.</title>
        <authorList>
            <person name="Sagerfors S."/>
            <person name="Poehlein A."/>
            <person name="Soderquist B."/>
            <person name="Bruggemann H."/>
        </authorList>
    </citation>
    <scope>NUCLEOTIDE SEQUENCE [LARGE SCALE GENOMIC DNA]</scope>
    <source>
        <strain evidence="2 3">12T220</strain>
    </source>
</reference>
<dbReference type="Proteomes" id="UP001518680">
    <property type="component" value="Unassembled WGS sequence"/>
</dbReference>
<dbReference type="RefSeq" id="WP_200443747.1">
    <property type="nucleotide sequence ID" value="NZ_JAACBX020000002.1"/>
</dbReference>
<proteinExistence type="predicted"/>
<protein>
    <recommendedName>
        <fullName evidence="4">Major tail protein</fullName>
    </recommendedName>
</protein>
<feature type="compositionally biased region" description="Acidic residues" evidence="1">
    <location>
        <begin position="264"/>
        <end position="280"/>
    </location>
</feature>
<gene>
    <name evidence="2" type="ORF">GWO63_010235</name>
</gene>
<keyword evidence="3" id="KW-1185">Reference proteome</keyword>
<organism evidence="2 3">
    <name type="scientific">Corynebacterium macginleyi</name>
    <dbReference type="NCBI Taxonomy" id="38290"/>
    <lineage>
        <taxon>Bacteria</taxon>
        <taxon>Bacillati</taxon>
        <taxon>Actinomycetota</taxon>
        <taxon>Actinomycetes</taxon>
        <taxon>Mycobacteriales</taxon>
        <taxon>Corynebacteriaceae</taxon>
        <taxon>Corynebacterium</taxon>
    </lineage>
</organism>
<dbReference type="EMBL" id="JAACBX020000002">
    <property type="protein sequence ID" value="MBM0244606.1"/>
    <property type="molecule type" value="Genomic_DNA"/>
</dbReference>
<comment type="caution">
    <text evidence="2">The sequence shown here is derived from an EMBL/GenBank/DDBJ whole genome shotgun (WGS) entry which is preliminary data.</text>
</comment>